<comment type="caution">
    <text evidence="4">The sequence shown here is derived from an EMBL/GenBank/DDBJ whole genome shotgun (WGS) entry which is preliminary data.</text>
</comment>
<evidence type="ECO:0000313" key="4">
    <source>
        <dbReference type="EMBL" id="MBU2667207.1"/>
    </source>
</evidence>
<proteinExistence type="predicted"/>
<feature type="domain" description="PASTA" evidence="3">
    <location>
        <begin position="106"/>
        <end position="165"/>
    </location>
</feature>
<dbReference type="InterPro" id="IPR005543">
    <property type="entry name" value="PASTA_dom"/>
</dbReference>
<gene>
    <name evidence="4" type="ORF">KOI35_27230</name>
</gene>
<keyword evidence="2" id="KW-1133">Transmembrane helix</keyword>
<dbReference type="RefSeq" id="WP_215791458.1">
    <property type="nucleotide sequence ID" value="NZ_JAHKKG010000008.1"/>
</dbReference>
<feature type="region of interest" description="Disordered" evidence="1">
    <location>
        <begin position="138"/>
        <end position="165"/>
    </location>
</feature>
<reference evidence="4 5" key="1">
    <citation type="submission" date="2021-06" db="EMBL/GenBank/DDBJ databases">
        <title>Actinoplanes lichenicola sp. nov., and Actinoplanes ovalisporus sp. nov., isolated from lichen in Thailand.</title>
        <authorList>
            <person name="Saeng-In P."/>
            <person name="Kanchanasin P."/>
            <person name="Yuki M."/>
            <person name="Kudo T."/>
            <person name="Ohkuma M."/>
            <person name="Phongsopitanun W."/>
            <person name="Tanasupawat S."/>
        </authorList>
    </citation>
    <scope>NUCLEOTIDE SEQUENCE [LARGE SCALE GENOMIC DNA]</scope>
    <source>
        <strain evidence="4 5">NBRC 110975</strain>
    </source>
</reference>
<sequence>MTSPGWLLGSLIALAGLAVLAAIIYTFLNRAQPDAGAGIVRPLLALILVGGLIILAGASFASDADAETRNLLIGGIVASASGVVAFYFASRVADEARKDLLKATMGTDTVPDLSTMTVDQAKAAMVAAPFSLVIPPGAQPADPIKSQQPPAGTDARRGSSVTVEV</sequence>
<evidence type="ECO:0000313" key="5">
    <source>
        <dbReference type="Proteomes" id="UP001519654"/>
    </source>
</evidence>
<evidence type="ECO:0000259" key="3">
    <source>
        <dbReference type="PROSITE" id="PS51178"/>
    </source>
</evidence>
<dbReference type="Proteomes" id="UP001519654">
    <property type="component" value="Unassembled WGS sequence"/>
</dbReference>
<accession>A0ABS5YUT9</accession>
<evidence type="ECO:0000256" key="2">
    <source>
        <dbReference type="SAM" id="Phobius"/>
    </source>
</evidence>
<keyword evidence="2" id="KW-0812">Transmembrane</keyword>
<feature type="transmembrane region" description="Helical" evidence="2">
    <location>
        <begin position="40"/>
        <end position="59"/>
    </location>
</feature>
<feature type="transmembrane region" description="Helical" evidence="2">
    <location>
        <begin position="71"/>
        <end position="89"/>
    </location>
</feature>
<dbReference type="CDD" id="cd06577">
    <property type="entry name" value="PASTA_pknB"/>
    <property type="match status" value="1"/>
</dbReference>
<dbReference type="EMBL" id="JAHKKG010000008">
    <property type="protein sequence ID" value="MBU2667207.1"/>
    <property type="molecule type" value="Genomic_DNA"/>
</dbReference>
<evidence type="ECO:0000256" key="1">
    <source>
        <dbReference type="SAM" id="MobiDB-lite"/>
    </source>
</evidence>
<feature type="transmembrane region" description="Helical" evidence="2">
    <location>
        <begin position="6"/>
        <end position="28"/>
    </location>
</feature>
<organism evidence="4 5">
    <name type="scientific">Paractinoplanes bogorensis</name>
    <dbReference type="NCBI Taxonomy" id="1610840"/>
    <lineage>
        <taxon>Bacteria</taxon>
        <taxon>Bacillati</taxon>
        <taxon>Actinomycetota</taxon>
        <taxon>Actinomycetes</taxon>
        <taxon>Micromonosporales</taxon>
        <taxon>Micromonosporaceae</taxon>
        <taxon>Paractinoplanes</taxon>
    </lineage>
</organism>
<keyword evidence="5" id="KW-1185">Reference proteome</keyword>
<dbReference type="Gene3D" id="3.30.10.20">
    <property type="match status" value="1"/>
</dbReference>
<dbReference type="Pfam" id="PF03793">
    <property type="entry name" value="PASTA"/>
    <property type="match status" value="1"/>
</dbReference>
<protein>
    <submittedName>
        <fullName evidence="4">PASTA domain-containing protein</fullName>
    </submittedName>
</protein>
<keyword evidence="2" id="KW-0472">Membrane</keyword>
<name>A0ABS5YUT9_9ACTN</name>
<dbReference type="PROSITE" id="PS51178">
    <property type="entry name" value="PASTA"/>
    <property type="match status" value="1"/>
</dbReference>